<dbReference type="CDD" id="cd16009">
    <property type="entry name" value="PPM"/>
    <property type="match status" value="1"/>
</dbReference>
<gene>
    <name evidence="6" type="primary">deoB</name>
    <name evidence="9" type="ORF">SAMN05660865_01128</name>
</gene>
<dbReference type="OrthoDB" id="9769930at2"/>
<feature type="binding site" evidence="6">
    <location>
        <position position="325"/>
    </location>
    <ligand>
        <name>Mn(2+)</name>
        <dbReference type="ChEBI" id="CHEBI:29035"/>
        <label>1</label>
    </ligand>
</feature>
<comment type="subcellular location">
    <subcellularLocation>
        <location evidence="6">Cytoplasm</location>
    </subcellularLocation>
</comment>
<evidence type="ECO:0000256" key="4">
    <source>
        <dbReference type="ARBA" id="ARBA00023211"/>
    </source>
</evidence>
<keyword evidence="5 6" id="KW-0413">Isomerase</keyword>
<protein>
    <recommendedName>
        <fullName evidence="6 7">Phosphopentomutase</fullName>
        <ecNumber evidence="6 7">5.4.2.7</ecNumber>
    </recommendedName>
    <alternativeName>
        <fullName evidence="6">Phosphodeoxyribomutase</fullName>
    </alternativeName>
</protein>
<keyword evidence="3 6" id="KW-0479">Metal-binding</keyword>
<dbReference type="RefSeq" id="WP_103896093.1">
    <property type="nucleotide sequence ID" value="NZ_FNUK01000012.1"/>
</dbReference>
<keyword evidence="4 6" id="KW-0464">Manganese</keyword>
<evidence type="ECO:0000256" key="2">
    <source>
        <dbReference type="ARBA" id="ARBA00022490"/>
    </source>
</evidence>
<evidence type="ECO:0000313" key="10">
    <source>
        <dbReference type="Proteomes" id="UP000242850"/>
    </source>
</evidence>
<dbReference type="FunFam" id="3.30.70.1250:FF:000001">
    <property type="entry name" value="Phosphopentomutase"/>
    <property type="match status" value="1"/>
</dbReference>
<name>A0A1H5V6K0_9CLOT</name>
<feature type="binding site" evidence="6">
    <location>
        <position position="11"/>
    </location>
    <ligand>
        <name>Mn(2+)</name>
        <dbReference type="ChEBI" id="CHEBI:29035"/>
        <label>1</label>
    </ligand>
</feature>
<evidence type="ECO:0000313" key="9">
    <source>
        <dbReference type="EMBL" id="SEF82806.1"/>
    </source>
</evidence>
<dbReference type="UniPathway" id="UPA00087">
    <property type="reaction ID" value="UER00173"/>
</dbReference>
<comment type="catalytic activity">
    <reaction evidence="6">
        <text>2-deoxy-alpha-D-ribose 1-phosphate = 2-deoxy-D-ribose 5-phosphate</text>
        <dbReference type="Rhea" id="RHEA:27658"/>
        <dbReference type="ChEBI" id="CHEBI:57259"/>
        <dbReference type="ChEBI" id="CHEBI:62877"/>
        <dbReference type="EC" id="5.4.2.7"/>
    </reaction>
</comment>
<feature type="binding site" evidence="6">
    <location>
        <position position="324"/>
    </location>
    <ligand>
        <name>Mn(2+)</name>
        <dbReference type="ChEBI" id="CHEBI:29035"/>
        <label>1</label>
    </ligand>
</feature>
<dbReference type="EC" id="5.4.2.7" evidence="6 7"/>
<comment type="similarity">
    <text evidence="1 6">Belongs to the phosphopentomutase family.</text>
</comment>
<organism evidence="9 10">
    <name type="scientific">Caloramator fervidus</name>
    <dbReference type="NCBI Taxonomy" id="29344"/>
    <lineage>
        <taxon>Bacteria</taxon>
        <taxon>Bacillati</taxon>
        <taxon>Bacillota</taxon>
        <taxon>Clostridia</taxon>
        <taxon>Eubacteriales</taxon>
        <taxon>Clostridiaceae</taxon>
        <taxon>Caloramator</taxon>
    </lineage>
</organism>
<comment type="function">
    <text evidence="6">Isomerase that catalyzes the conversion of deoxy-ribose 1-phosphate (dRib-1-P) and ribose 1-phosphate (Rib-1-P) to deoxy-ribose 5-phosphate (dRib-5-P) and ribose 5-phosphate (Rib-5-P), respectively.</text>
</comment>
<dbReference type="GO" id="GO:0030145">
    <property type="term" value="F:manganese ion binding"/>
    <property type="evidence" value="ECO:0007669"/>
    <property type="project" value="UniProtKB-UniRule"/>
</dbReference>
<dbReference type="Gene3D" id="3.30.70.1250">
    <property type="entry name" value="Phosphopentomutase"/>
    <property type="match status" value="1"/>
</dbReference>
<proteinExistence type="inferred from homology"/>
<sequence length="390" mass="43293">MINRVVLIVMDSVGIGELPDAHLYNDQGSDTIGNISKVLGGLHLPNMQKLGLGNIDGIKGIEAVEEPEGCFGRSLEMSKGKDTTTGHWEIAGLILDKPFPTYPNGFPKELIEEFERRIGTKVLGNKPASGTAIIQELGDEHVRTGYPIVYTSADSVFQIAAHEEVIPLEKLYEMCKIAREMLVGDHAVGRVIARPFIGTSGNYKRTANRRDFALKPFRKTLLNYIQESGMDVCAVGKIEDIYDGYGITKAVHTKNNMDGVDKTLEYMKMDTKGLIFTNLVDFDMVYGHRNDVEGYAKALIEFDNRIPEIIDNLKDDDVLIITADHGCDPTTESTDHSREYIPILIYGKQIKKGVNLGTRKTFADIGKTIAEMLNIKADIYGESFAKEILK</sequence>
<dbReference type="GO" id="GO:0005829">
    <property type="term" value="C:cytosol"/>
    <property type="evidence" value="ECO:0007669"/>
    <property type="project" value="TreeGrafter"/>
</dbReference>
<dbReference type="GO" id="GO:0006018">
    <property type="term" value="P:2-deoxyribose 1-phosphate catabolic process"/>
    <property type="evidence" value="ECO:0007669"/>
    <property type="project" value="UniProtKB-UniRule"/>
</dbReference>
<feature type="binding site" evidence="6">
    <location>
        <position position="288"/>
    </location>
    <ligand>
        <name>Mn(2+)</name>
        <dbReference type="ChEBI" id="CHEBI:29035"/>
        <label>2</label>
    </ligand>
</feature>
<feature type="binding site" evidence="6">
    <location>
        <position position="283"/>
    </location>
    <ligand>
        <name>Mn(2+)</name>
        <dbReference type="ChEBI" id="CHEBI:29035"/>
        <label>2</label>
    </ligand>
</feature>
<dbReference type="InterPro" id="IPR017850">
    <property type="entry name" value="Alkaline_phosphatase_core_sf"/>
</dbReference>
<comment type="catalytic activity">
    <reaction evidence="6">
        <text>alpha-D-ribose 1-phosphate = D-ribose 5-phosphate</text>
        <dbReference type="Rhea" id="RHEA:18793"/>
        <dbReference type="ChEBI" id="CHEBI:57720"/>
        <dbReference type="ChEBI" id="CHEBI:78346"/>
        <dbReference type="EC" id="5.4.2.7"/>
    </reaction>
</comment>
<dbReference type="PIRSF" id="PIRSF001491">
    <property type="entry name" value="Ppentomutase"/>
    <property type="match status" value="1"/>
</dbReference>
<dbReference type="Pfam" id="PF01676">
    <property type="entry name" value="Metalloenzyme"/>
    <property type="match status" value="1"/>
</dbReference>
<dbReference type="SUPFAM" id="SSF53649">
    <property type="entry name" value="Alkaline phosphatase-like"/>
    <property type="match status" value="1"/>
</dbReference>
<dbReference type="AlphaFoldDB" id="A0A1H5V6K0"/>
<dbReference type="GO" id="GO:0000287">
    <property type="term" value="F:magnesium ion binding"/>
    <property type="evidence" value="ECO:0007669"/>
    <property type="project" value="UniProtKB-UniRule"/>
</dbReference>
<dbReference type="NCBIfam" id="NF003766">
    <property type="entry name" value="PRK05362.1"/>
    <property type="match status" value="1"/>
</dbReference>
<dbReference type="Proteomes" id="UP000242850">
    <property type="component" value="Unassembled WGS sequence"/>
</dbReference>
<evidence type="ECO:0000256" key="6">
    <source>
        <dbReference type="HAMAP-Rule" id="MF_00740"/>
    </source>
</evidence>
<evidence type="ECO:0000256" key="7">
    <source>
        <dbReference type="NCBIfam" id="TIGR01696"/>
    </source>
</evidence>
<comment type="pathway">
    <text evidence="6">Carbohydrate degradation; 2-deoxy-D-ribose 1-phosphate degradation; D-glyceraldehyde 3-phosphate and acetaldehyde from 2-deoxy-alpha-D-ribose 1-phosphate: step 1/2.</text>
</comment>
<dbReference type="GO" id="GO:0006015">
    <property type="term" value="P:5-phosphoribose 1-diphosphate biosynthetic process"/>
    <property type="evidence" value="ECO:0007669"/>
    <property type="project" value="UniProtKB-UniPathway"/>
</dbReference>
<evidence type="ECO:0000256" key="1">
    <source>
        <dbReference type="ARBA" id="ARBA00010373"/>
    </source>
</evidence>
<evidence type="ECO:0000256" key="3">
    <source>
        <dbReference type="ARBA" id="ARBA00022723"/>
    </source>
</evidence>
<dbReference type="InterPro" id="IPR006124">
    <property type="entry name" value="Metalloenzyme"/>
</dbReference>
<evidence type="ECO:0000256" key="5">
    <source>
        <dbReference type="ARBA" id="ARBA00023235"/>
    </source>
</evidence>
<dbReference type="GO" id="GO:0043094">
    <property type="term" value="P:metabolic compound salvage"/>
    <property type="evidence" value="ECO:0007669"/>
    <property type="project" value="UniProtKB-UniRule"/>
</dbReference>
<dbReference type="PANTHER" id="PTHR21110">
    <property type="entry name" value="PHOSPHOPENTOMUTASE"/>
    <property type="match status" value="1"/>
</dbReference>
<dbReference type="EMBL" id="FNUK01000012">
    <property type="protein sequence ID" value="SEF82806.1"/>
    <property type="molecule type" value="Genomic_DNA"/>
</dbReference>
<reference evidence="10" key="1">
    <citation type="submission" date="2016-10" db="EMBL/GenBank/DDBJ databases">
        <authorList>
            <person name="Varghese N."/>
            <person name="Submissions S."/>
        </authorList>
    </citation>
    <scope>NUCLEOTIDE SEQUENCE [LARGE SCALE GENOMIC DNA]</scope>
    <source>
        <strain evidence="10">DSM 5463</strain>
    </source>
</reference>
<dbReference type="PANTHER" id="PTHR21110:SF0">
    <property type="entry name" value="PHOSPHOPENTOMUTASE"/>
    <property type="match status" value="1"/>
</dbReference>
<accession>A0A1H5V6K0</accession>
<evidence type="ECO:0000259" key="8">
    <source>
        <dbReference type="Pfam" id="PF01676"/>
    </source>
</evidence>
<dbReference type="HAMAP" id="MF_00740">
    <property type="entry name" value="Phosphopentomut"/>
    <property type="match status" value="1"/>
</dbReference>
<dbReference type="SUPFAM" id="SSF143856">
    <property type="entry name" value="DeoB insert domain-like"/>
    <property type="match status" value="1"/>
</dbReference>
<dbReference type="NCBIfam" id="TIGR01696">
    <property type="entry name" value="deoB"/>
    <property type="match status" value="1"/>
</dbReference>
<comment type="cofactor">
    <cofactor evidence="6">
        <name>Mn(2+)</name>
        <dbReference type="ChEBI" id="CHEBI:29035"/>
    </cofactor>
    <text evidence="6">Binds 2 manganese ions.</text>
</comment>
<dbReference type="GO" id="GO:0009117">
    <property type="term" value="P:nucleotide metabolic process"/>
    <property type="evidence" value="ECO:0007669"/>
    <property type="project" value="UniProtKB-UniRule"/>
</dbReference>
<feature type="binding site" evidence="6">
    <location>
        <position position="336"/>
    </location>
    <ligand>
        <name>Mn(2+)</name>
        <dbReference type="ChEBI" id="CHEBI:29035"/>
        <label>2</label>
    </ligand>
</feature>
<keyword evidence="2 6" id="KW-0963">Cytoplasm</keyword>
<dbReference type="InterPro" id="IPR024052">
    <property type="entry name" value="Phosphopentomutase_DeoB_cap_sf"/>
</dbReference>
<dbReference type="InterPro" id="IPR010045">
    <property type="entry name" value="DeoB"/>
</dbReference>
<dbReference type="Gene3D" id="3.40.720.10">
    <property type="entry name" value="Alkaline Phosphatase, subunit A"/>
    <property type="match status" value="1"/>
</dbReference>
<dbReference type="GO" id="GO:0008973">
    <property type="term" value="F:phosphopentomutase activity"/>
    <property type="evidence" value="ECO:0007669"/>
    <property type="project" value="UniProtKB-UniRule"/>
</dbReference>
<keyword evidence="10" id="KW-1185">Reference proteome</keyword>
<feature type="domain" description="Metalloenzyme" evidence="8">
    <location>
        <begin position="4"/>
        <end position="376"/>
    </location>
</feature>